<keyword evidence="9" id="KW-1185">Reference proteome</keyword>
<dbReference type="PANTHER" id="PTHR12945">
    <property type="entry name" value="TRANSLATION INITIATION FACTOR EIF3-RELATED"/>
    <property type="match status" value="1"/>
</dbReference>
<name>A0A316YYW9_9BASI</name>
<dbReference type="Pfam" id="PF04189">
    <property type="entry name" value="Gcd10p"/>
    <property type="match status" value="1"/>
</dbReference>
<dbReference type="GeneID" id="37045310"/>
<gene>
    <name evidence="8" type="ORF">FA10DRAFT_277636</name>
</gene>
<comment type="similarity">
    <text evidence="2">Belongs to the TRM6/GCD10 family.</text>
</comment>
<sequence length="464" mass="50676">MEQLSRQARGKSNGGGGLPSDALRRRLTHIPAKQALLLRLPNDKLKAVTLHPGKLVSLGKFGSFRADDIIGLPFGLTFEIGPGPVGALRVVVSSNLDELEETSATNENIDDGANAQALTYLDIQALKEAGMEGKDIVQKQKEGSTSFAQRTAWSQQKYTLKKEAKHLRLFTPIPSTLTTLAKYNFEKDSEKVRGLRFDALAHTLSFAGIAPGGRYLVVDGVGGLLAGAMLERMGGEGRLLALNDADSPPAFDLLSHFNLPSQVVDPVLRSLHWASIDEGWSPAHGTPTTSSTIPQTAMSEPITTPTGRPATDRDRQRMRKRQAALNGLLKLRGDFLRGEWDALVICCGYEPTSIVERLLPKLAGSANIVIHSPFVQPLIEAHARLRLLPNLINVSVSEPWLRKYQVLPGRMHPEMMTSSTGGAILHAVRVYTEDEAKDQRRSSLSNQETAAEDGRKRRRVDVIA</sequence>
<evidence type="ECO:0000256" key="5">
    <source>
        <dbReference type="ARBA" id="ARBA00023242"/>
    </source>
</evidence>
<reference evidence="8 9" key="1">
    <citation type="journal article" date="2018" name="Mol. Biol. Evol.">
        <title>Broad Genomic Sampling Reveals a Smut Pathogenic Ancestry of the Fungal Clade Ustilaginomycotina.</title>
        <authorList>
            <person name="Kijpornyongpan T."/>
            <person name="Mondo S.J."/>
            <person name="Barry K."/>
            <person name="Sandor L."/>
            <person name="Lee J."/>
            <person name="Lipzen A."/>
            <person name="Pangilinan J."/>
            <person name="LaButti K."/>
            <person name="Hainaut M."/>
            <person name="Henrissat B."/>
            <person name="Grigoriev I.V."/>
            <person name="Spatafora J.W."/>
            <person name="Aime M.C."/>
        </authorList>
    </citation>
    <scope>NUCLEOTIDE SEQUENCE [LARGE SCALE GENOMIC DNA]</scope>
    <source>
        <strain evidence="8 9">MCA 4198</strain>
    </source>
</reference>
<protein>
    <recommendedName>
        <fullName evidence="3">tRNA (adenine(58)-N(1))-methyltransferase non-catalytic subunit TRM6</fullName>
    </recommendedName>
    <alternativeName>
        <fullName evidence="6">tRNA(m1A58)-methyltransferase subunit TRM6</fullName>
    </alternativeName>
</protein>
<dbReference type="InParanoid" id="A0A316YYW9"/>
<dbReference type="EMBL" id="KZ819634">
    <property type="protein sequence ID" value="PWN93954.1"/>
    <property type="molecule type" value="Genomic_DNA"/>
</dbReference>
<evidence type="ECO:0000313" key="9">
    <source>
        <dbReference type="Proteomes" id="UP000245768"/>
    </source>
</evidence>
<dbReference type="InterPro" id="IPR017423">
    <property type="entry name" value="TRM6"/>
</dbReference>
<comment type="subcellular location">
    <subcellularLocation>
        <location evidence="1">Nucleus</location>
    </subcellularLocation>
</comment>
<evidence type="ECO:0000256" key="4">
    <source>
        <dbReference type="ARBA" id="ARBA00022694"/>
    </source>
</evidence>
<dbReference type="PANTHER" id="PTHR12945:SF0">
    <property type="entry name" value="TRNA (ADENINE(58)-N(1))-METHYLTRANSFERASE NON-CATALYTIC SUBUNIT TRM6"/>
    <property type="match status" value="1"/>
</dbReference>
<dbReference type="AlphaFoldDB" id="A0A316YYW9"/>
<accession>A0A316YYW9</accession>
<feature type="region of interest" description="Disordered" evidence="7">
    <location>
        <begin position="282"/>
        <end position="316"/>
    </location>
</feature>
<evidence type="ECO:0000256" key="7">
    <source>
        <dbReference type="SAM" id="MobiDB-lite"/>
    </source>
</evidence>
<dbReference type="Proteomes" id="UP000245768">
    <property type="component" value="Unassembled WGS sequence"/>
</dbReference>
<dbReference type="FunCoup" id="A0A316YYW9">
    <property type="interactions" value="453"/>
</dbReference>
<evidence type="ECO:0000256" key="1">
    <source>
        <dbReference type="ARBA" id="ARBA00004123"/>
    </source>
</evidence>
<dbReference type="STRING" id="215250.A0A316YYW9"/>
<evidence type="ECO:0000313" key="8">
    <source>
        <dbReference type="EMBL" id="PWN93954.1"/>
    </source>
</evidence>
<evidence type="ECO:0000256" key="6">
    <source>
        <dbReference type="ARBA" id="ARBA00032319"/>
    </source>
</evidence>
<dbReference type="GO" id="GO:0005634">
    <property type="term" value="C:nucleus"/>
    <property type="evidence" value="ECO:0007669"/>
    <property type="project" value="UniProtKB-SubCell"/>
</dbReference>
<feature type="region of interest" description="Disordered" evidence="7">
    <location>
        <begin position="436"/>
        <end position="464"/>
    </location>
</feature>
<organism evidence="8 9">
    <name type="scientific">Acaromyces ingoldii</name>
    <dbReference type="NCBI Taxonomy" id="215250"/>
    <lineage>
        <taxon>Eukaryota</taxon>
        <taxon>Fungi</taxon>
        <taxon>Dikarya</taxon>
        <taxon>Basidiomycota</taxon>
        <taxon>Ustilaginomycotina</taxon>
        <taxon>Exobasidiomycetes</taxon>
        <taxon>Exobasidiales</taxon>
        <taxon>Cryptobasidiaceae</taxon>
        <taxon>Acaromyces</taxon>
    </lineage>
</organism>
<dbReference type="GO" id="GO:0031515">
    <property type="term" value="C:tRNA (m1A) methyltransferase complex"/>
    <property type="evidence" value="ECO:0007669"/>
    <property type="project" value="InterPro"/>
</dbReference>
<evidence type="ECO:0000256" key="2">
    <source>
        <dbReference type="ARBA" id="ARBA00008320"/>
    </source>
</evidence>
<keyword evidence="4" id="KW-0819">tRNA processing</keyword>
<dbReference type="GO" id="GO:0030488">
    <property type="term" value="P:tRNA methylation"/>
    <property type="evidence" value="ECO:0007669"/>
    <property type="project" value="InterPro"/>
</dbReference>
<keyword evidence="5" id="KW-0539">Nucleus</keyword>
<dbReference type="OrthoDB" id="10254665at2759"/>
<evidence type="ECO:0000256" key="3">
    <source>
        <dbReference type="ARBA" id="ARBA00021704"/>
    </source>
</evidence>
<feature type="compositionally biased region" description="Polar residues" evidence="7">
    <location>
        <begin position="286"/>
        <end position="306"/>
    </location>
</feature>
<dbReference type="RefSeq" id="XP_025381152.1">
    <property type="nucleotide sequence ID" value="XM_025523394.1"/>
</dbReference>
<feature type="region of interest" description="Disordered" evidence="7">
    <location>
        <begin position="1"/>
        <end position="22"/>
    </location>
</feature>
<proteinExistence type="inferred from homology"/>